<comment type="similarity">
    <text evidence="1">Belongs to the eIF-2B alpha/beta/delta subunits family.</text>
</comment>
<reference evidence="2" key="1">
    <citation type="submission" date="2018-12" db="EMBL/GenBank/DDBJ databases">
        <authorList>
            <person name="Jaffe A."/>
        </authorList>
    </citation>
    <scope>NUCLEOTIDE SEQUENCE</scope>
</reference>
<dbReference type="GO" id="GO:0046523">
    <property type="term" value="F:S-methyl-5-thioribose-1-phosphate isomerase activity"/>
    <property type="evidence" value="ECO:0007669"/>
    <property type="project" value="TreeGrafter"/>
</dbReference>
<accession>A0A447IU78</accession>
<dbReference type="PANTHER" id="PTHR43475">
    <property type="entry name" value="METHYLTHIORIBOSE-1-PHOSPHATE ISOMERASE"/>
    <property type="match status" value="1"/>
</dbReference>
<dbReference type="InterPro" id="IPR027363">
    <property type="entry name" value="M1Pi_N"/>
</dbReference>
<dbReference type="InterPro" id="IPR000649">
    <property type="entry name" value="IF-2B-related"/>
</dbReference>
<dbReference type="EMBL" id="LR131647">
    <property type="protein sequence ID" value="VDS11035.1"/>
    <property type="molecule type" value="Genomic_DNA"/>
</dbReference>
<keyword evidence="2" id="KW-0413">Isomerase</keyword>
<name>A0A447IU78_9ARCH</name>
<dbReference type="InterPro" id="IPR037171">
    <property type="entry name" value="NagB/RpiA_transferase-like"/>
</dbReference>
<gene>
    <name evidence="2" type="primary">e2b2</name>
</gene>
<evidence type="ECO:0000313" key="2">
    <source>
        <dbReference type="EMBL" id="VDS11035.1"/>
    </source>
</evidence>
<organism evidence="2">
    <name type="scientific">uncultured Candidatus Micrarchaeota archaeon</name>
    <dbReference type="NCBI Taxonomy" id="2220064"/>
    <lineage>
        <taxon>Archaea</taxon>
        <taxon>Candidatus Micrarchaeota</taxon>
        <taxon>environmental samples</taxon>
    </lineage>
</organism>
<evidence type="ECO:0000256" key="1">
    <source>
        <dbReference type="RuleBase" id="RU003814"/>
    </source>
</evidence>
<dbReference type="GO" id="GO:0019509">
    <property type="term" value="P:L-methionine salvage from methylthioadenosine"/>
    <property type="evidence" value="ECO:0007669"/>
    <property type="project" value="TreeGrafter"/>
</dbReference>
<sequence>MSSLISRIKTLRVQGAEQIAEAAIASWKNSRDKKAAEKKLIAARPTEPMLRNSMKYLMLYGNPNELLAKLQLDKKKISEFGANKIKNNMAIFTHCHSSSVVSIFQKAKSQRKKFSVLNTETRPSLQGKTTAAELAKLKIPETFFVDSAARLALMESDIMIIGADAITSEGSVINKIGSGMFAEVADRHGIQVYVCSHSWKLDPRTIKGFYEPLEKRKASEIWKNPPRGVKISNTVFEEIDSKLIEGIISELGVLSPDAFVEEVKDSYSWMFK</sequence>
<dbReference type="Gene3D" id="1.20.120.420">
    <property type="entry name" value="translation initiation factor eif-2b, domain 1"/>
    <property type="match status" value="1"/>
</dbReference>
<dbReference type="SUPFAM" id="SSF100950">
    <property type="entry name" value="NagB/RpiA/CoA transferase-like"/>
    <property type="match status" value="1"/>
</dbReference>
<dbReference type="Pfam" id="PF01008">
    <property type="entry name" value="IF-2B"/>
    <property type="match status" value="1"/>
</dbReference>
<dbReference type="PANTHER" id="PTHR43475:SF2">
    <property type="entry name" value="RIBOSE 1,5-BISPHOSPHATE ISOMERASE"/>
    <property type="match status" value="1"/>
</dbReference>
<dbReference type="InterPro" id="IPR042529">
    <property type="entry name" value="IF_2B-like_C"/>
</dbReference>
<dbReference type="AlphaFoldDB" id="A0A447IU78"/>
<protein>
    <submittedName>
        <fullName evidence="2">R15P Isomerase</fullName>
    </submittedName>
</protein>
<dbReference type="Gene3D" id="3.40.50.10470">
    <property type="entry name" value="Translation initiation factor eif-2b, domain 2"/>
    <property type="match status" value="1"/>
</dbReference>
<proteinExistence type="inferred from homology"/>